<accession>A0AB74UMF9</accession>
<evidence type="ECO:0000313" key="1">
    <source>
        <dbReference type="EMBL" id="XHV10629.1"/>
    </source>
</evidence>
<dbReference type="EMBL" id="PQ287320">
    <property type="protein sequence ID" value="XHV10629.1"/>
    <property type="molecule type" value="Genomic_DNA"/>
</dbReference>
<reference evidence="1" key="1">
    <citation type="submission" date="2024-10" db="EMBL/GenBank/DDBJ databases">
        <title>Genetic diversity among independent isolates of the Dolichocephalovirinae subfamily.</title>
        <authorList>
            <person name="Ely B."/>
            <person name="Thomas Q."/>
            <person name="Mohammadi T."/>
        </authorList>
    </citation>
    <scope>NUCLEOTIDE SEQUENCE</scope>
</reference>
<organism evidence="1">
    <name type="scientific">Caulobacter phage BL57</name>
    <dbReference type="NCBI Taxonomy" id="3348355"/>
    <lineage>
        <taxon>Viruses</taxon>
    </lineage>
</organism>
<name>A0AB74UMF9_9VIRU</name>
<gene>
    <name evidence="1" type="ORF">BL57_157c</name>
</gene>
<protein>
    <submittedName>
        <fullName evidence="1">Uncharacterized protein</fullName>
    </submittedName>
</protein>
<sequence>MIWDKVKDIESVVEFFDTYNKIKPHFLFKTVTHPLTGLSGTTISLPDIACVYSASMDDYRERWGYRIENTIDLRSKTERSFYVVRDISELLDPSRDDQSKKEFSQSETRRLARLFRLYLESKKLKRGEFLLAFDKPKAFWDATLPKATFIELPIDDLRGNVPRAAPPKGSKTVYVPPIRGLALAKRAGEQKAVTEVAFAPETAWVSSDQYRRRPEDTFVVASKFGIKQVYIASPTALKHVEDAKIPSLKDAIAGKLADEHKVSLDDIVNLAGKLSSSSTGMSFFGRAIEQCEADFDALGRMKSGLASYFVAMKPFLVAKVHGWNERERTYIRSLYDVDGNFQAPPKSAACVAFEEGYNLLFKSYNHPIRKFVENLSNANSKEQVEACTKALAGLLRAIPLTMTFGH</sequence>
<proteinExistence type="predicted"/>